<dbReference type="InterPro" id="IPR000209">
    <property type="entry name" value="Peptidase_S8/S53_dom"/>
</dbReference>
<comment type="subcellular location">
    <subcellularLocation>
        <location evidence="2">Secreted</location>
    </subcellularLocation>
</comment>
<comment type="similarity">
    <text evidence="3 10 11">Belongs to the peptidase S8 family.</text>
</comment>
<dbReference type="Pfam" id="PF00082">
    <property type="entry name" value="Peptidase_S8"/>
    <property type="match status" value="1"/>
</dbReference>
<name>A0A3L7K0M2_9BACI</name>
<keyword evidence="6" id="KW-0479">Metal-binding</keyword>
<evidence type="ECO:0000256" key="3">
    <source>
        <dbReference type="ARBA" id="ARBA00011073"/>
    </source>
</evidence>
<evidence type="ECO:0000256" key="9">
    <source>
        <dbReference type="ARBA" id="ARBA00022837"/>
    </source>
</evidence>
<feature type="active site" description="Charge relay system" evidence="10">
    <location>
        <position position="86"/>
    </location>
</feature>
<evidence type="ECO:0000256" key="2">
    <source>
        <dbReference type="ARBA" id="ARBA00004613"/>
    </source>
</evidence>
<dbReference type="PROSITE" id="PS00136">
    <property type="entry name" value="SUBTILASE_ASP"/>
    <property type="match status" value="1"/>
</dbReference>
<accession>A0A3L7K0M2</accession>
<evidence type="ECO:0000256" key="7">
    <source>
        <dbReference type="ARBA" id="ARBA00022801"/>
    </source>
</evidence>
<dbReference type="InterPro" id="IPR050131">
    <property type="entry name" value="Peptidase_S8_subtilisin-like"/>
</dbReference>
<evidence type="ECO:0000256" key="1">
    <source>
        <dbReference type="ARBA" id="ARBA00001913"/>
    </source>
</evidence>
<dbReference type="PANTHER" id="PTHR43806">
    <property type="entry name" value="PEPTIDASE S8"/>
    <property type="match status" value="1"/>
</dbReference>
<dbReference type="InterPro" id="IPR022398">
    <property type="entry name" value="Peptidase_S8_His-AS"/>
</dbReference>
<dbReference type="GO" id="GO:0005576">
    <property type="term" value="C:extracellular region"/>
    <property type="evidence" value="ECO:0007669"/>
    <property type="project" value="UniProtKB-SubCell"/>
</dbReference>
<protein>
    <submittedName>
        <fullName evidence="13">Serine protease</fullName>
    </submittedName>
</protein>
<sequence length="321" mass="34726">MTEYVKLVPNQLIEQLDEVKEIPKGVELIQAPKVWDRTKGEGVRVAVLDTGCDTSHPDLKDRIIGGKNFTKDDNGDPNSFLDYNGHGTHVCGTIAASMNNLGVVGVAPEADILMLKVLGKDGSGQYDWIISAIEYAIEQKVDLISMSLGGPSDVKELHDVIKKAVVENGIPVVCAAGNDGDGRDDTDEFDYPGSYNEVISVGAVDLERNSSRFSNSNNEVDLVAPGEKITSTFPGGKYATFSGTSMATPHVAGALALIRNLSKAEFERDLTETELYAQLIKRTVPLGNSPKEEGNGLVYLTVADELKKLFDAQKLEHIFQV</sequence>
<evidence type="ECO:0000256" key="6">
    <source>
        <dbReference type="ARBA" id="ARBA00022723"/>
    </source>
</evidence>
<dbReference type="OrthoDB" id="9798386at2"/>
<dbReference type="InterPro" id="IPR015500">
    <property type="entry name" value="Peptidase_S8_subtilisin-rel"/>
</dbReference>
<feature type="active site" description="Charge relay system" evidence="10">
    <location>
        <position position="245"/>
    </location>
</feature>
<dbReference type="InterPro" id="IPR023827">
    <property type="entry name" value="Peptidase_S8_Asp-AS"/>
</dbReference>
<reference evidence="13 14" key="1">
    <citation type="submission" date="2018-10" db="EMBL/GenBank/DDBJ databases">
        <title>Falsibacillus sp. genome draft.</title>
        <authorList>
            <person name="Shi S."/>
        </authorList>
    </citation>
    <scope>NUCLEOTIDE SEQUENCE [LARGE SCALE GENOMIC DNA]</scope>
    <source>
        <strain evidence="13 14">GY 10110</strain>
    </source>
</reference>
<dbReference type="PRINTS" id="PR00723">
    <property type="entry name" value="SUBTILISIN"/>
</dbReference>
<evidence type="ECO:0000256" key="11">
    <source>
        <dbReference type="RuleBase" id="RU003355"/>
    </source>
</evidence>
<dbReference type="InterPro" id="IPR036852">
    <property type="entry name" value="Peptidase_S8/S53_dom_sf"/>
</dbReference>
<evidence type="ECO:0000259" key="12">
    <source>
        <dbReference type="Pfam" id="PF00082"/>
    </source>
</evidence>
<keyword evidence="14" id="KW-1185">Reference proteome</keyword>
<dbReference type="PROSITE" id="PS00137">
    <property type="entry name" value="SUBTILASE_HIS"/>
    <property type="match status" value="1"/>
</dbReference>
<evidence type="ECO:0000256" key="10">
    <source>
        <dbReference type="PROSITE-ProRule" id="PRU01240"/>
    </source>
</evidence>
<dbReference type="GO" id="GO:0004252">
    <property type="term" value="F:serine-type endopeptidase activity"/>
    <property type="evidence" value="ECO:0007669"/>
    <property type="project" value="UniProtKB-UniRule"/>
</dbReference>
<keyword evidence="9" id="KW-0106">Calcium</keyword>
<evidence type="ECO:0000313" key="14">
    <source>
        <dbReference type="Proteomes" id="UP000276770"/>
    </source>
</evidence>
<keyword evidence="4" id="KW-0964">Secreted</keyword>
<dbReference type="Proteomes" id="UP000276770">
    <property type="component" value="Unassembled WGS sequence"/>
</dbReference>
<dbReference type="PANTHER" id="PTHR43806:SF11">
    <property type="entry name" value="CEREVISIN-RELATED"/>
    <property type="match status" value="1"/>
</dbReference>
<evidence type="ECO:0000313" key="13">
    <source>
        <dbReference type="EMBL" id="RLQ96320.1"/>
    </source>
</evidence>
<comment type="caution">
    <text evidence="13">The sequence shown here is derived from an EMBL/GenBank/DDBJ whole genome shotgun (WGS) entry which is preliminary data.</text>
</comment>
<comment type="cofactor">
    <cofactor evidence="1">
        <name>Ca(2+)</name>
        <dbReference type="ChEBI" id="CHEBI:29108"/>
    </cofactor>
</comment>
<organism evidence="13 14">
    <name type="scientific">Falsibacillus albus</name>
    <dbReference type="NCBI Taxonomy" id="2478915"/>
    <lineage>
        <taxon>Bacteria</taxon>
        <taxon>Bacillati</taxon>
        <taxon>Bacillota</taxon>
        <taxon>Bacilli</taxon>
        <taxon>Bacillales</taxon>
        <taxon>Bacillaceae</taxon>
        <taxon>Falsibacillus</taxon>
    </lineage>
</organism>
<dbReference type="Gene3D" id="3.40.50.200">
    <property type="entry name" value="Peptidase S8/S53 domain"/>
    <property type="match status" value="1"/>
</dbReference>
<dbReference type="PROSITE" id="PS00138">
    <property type="entry name" value="SUBTILASE_SER"/>
    <property type="match status" value="1"/>
</dbReference>
<dbReference type="GO" id="GO:0006508">
    <property type="term" value="P:proteolysis"/>
    <property type="evidence" value="ECO:0007669"/>
    <property type="project" value="UniProtKB-KW"/>
</dbReference>
<dbReference type="InterPro" id="IPR034202">
    <property type="entry name" value="Subtilisin_Carlsberg-like"/>
</dbReference>
<keyword evidence="7 10" id="KW-0378">Hydrolase</keyword>
<keyword evidence="5 10" id="KW-0645">Protease</keyword>
<dbReference type="SUPFAM" id="SSF52743">
    <property type="entry name" value="Subtilisin-like"/>
    <property type="match status" value="1"/>
</dbReference>
<evidence type="ECO:0000256" key="8">
    <source>
        <dbReference type="ARBA" id="ARBA00022825"/>
    </source>
</evidence>
<dbReference type="PROSITE" id="PS51892">
    <property type="entry name" value="SUBTILASE"/>
    <property type="match status" value="1"/>
</dbReference>
<evidence type="ECO:0000256" key="5">
    <source>
        <dbReference type="ARBA" id="ARBA00022670"/>
    </source>
</evidence>
<dbReference type="InterPro" id="IPR023828">
    <property type="entry name" value="Peptidase_S8_Ser-AS"/>
</dbReference>
<dbReference type="EMBL" id="RCVZ01000004">
    <property type="protein sequence ID" value="RLQ96320.1"/>
    <property type="molecule type" value="Genomic_DNA"/>
</dbReference>
<feature type="active site" description="Charge relay system" evidence="10">
    <location>
        <position position="49"/>
    </location>
</feature>
<dbReference type="AlphaFoldDB" id="A0A3L7K0M2"/>
<gene>
    <name evidence="13" type="ORF">D9X91_08535</name>
</gene>
<keyword evidence="8 10" id="KW-0720">Serine protease</keyword>
<proteinExistence type="inferred from homology"/>
<dbReference type="CDD" id="cd07477">
    <property type="entry name" value="Peptidases_S8_Subtilisin_subset"/>
    <property type="match status" value="1"/>
</dbReference>
<dbReference type="RefSeq" id="WP_121680173.1">
    <property type="nucleotide sequence ID" value="NZ_RCVZ01000004.1"/>
</dbReference>
<dbReference type="GO" id="GO:0046872">
    <property type="term" value="F:metal ion binding"/>
    <property type="evidence" value="ECO:0007669"/>
    <property type="project" value="UniProtKB-KW"/>
</dbReference>
<feature type="domain" description="Peptidase S8/S53" evidence="12">
    <location>
        <begin position="40"/>
        <end position="289"/>
    </location>
</feature>
<evidence type="ECO:0000256" key="4">
    <source>
        <dbReference type="ARBA" id="ARBA00022525"/>
    </source>
</evidence>